<dbReference type="RefSeq" id="WP_172177110.1">
    <property type="nucleotide sequence ID" value="NZ_CASGIA010000002.1"/>
</dbReference>
<organism evidence="2 3">
    <name type="scientific">Xylanibacter rodentium</name>
    <dbReference type="NCBI Taxonomy" id="2736289"/>
    <lineage>
        <taxon>Bacteria</taxon>
        <taxon>Pseudomonadati</taxon>
        <taxon>Bacteroidota</taxon>
        <taxon>Bacteroidia</taxon>
        <taxon>Bacteroidales</taxon>
        <taxon>Prevotellaceae</taxon>
        <taxon>Xylanibacter</taxon>
    </lineage>
</organism>
<protein>
    <submittedName>
        <fullName evidence="2">Leucine-rich repeat protein</fullName>
    </submittedName>
</protein>
<dbReference type="Proteomes" id="UP001193734">
    <property type="component" value="Unassembled WGS sequence"/>
</dbReference>
<dbReference type="GeneID" id="82157172"/>
<dbReference type="PRINTS" id="PR00797">
    <property type="entry name" value="STREPTOPAIN"/>
</dbReference>
<keyword evidence="1" id="KW-0732">Signal</keyword>
<dbReference type="SUPFAM" id="SSF54001">
    <property type="entry name" value="Cysteine proteinases"/>
    <property type="match status" value="1"/>
</dbReference>
<evidence type="ECO:0000313" key="3">
    <source>
        <dbReference type="Proteomes" id="UP001193734"/>
    </source>
</evidence>
<dbReference type="PANTHER" id="PTHR45661">
    <property type="entry name" value="SURFACE ANTIGEN"/>
    <property type="match status" value="1"/>
</dbReference>
<dbReference type="EMBL" id="JABKKE010000006">
    <property type="protein sequence ID" value="NPE13745.1"/>
    <property type="molecule type" value="Genomic_DNA"/>
</dbReference>
<gene>
    <name evidence="2" type="ORF">HPS55_05280</name>
</gene>
<comment type="caution">
    <text evidence="2">The sequence shown here is derived from an EMBL/GenBank/DDBJ whole genome shotgun (WGS) entry which is preliminary data.</text>
</comment>
<evidence type="ECO:0000313" key="2">
    <source>
        <dbReference type="EMBL" id="NPE13745.1"/>
    </source>
</evidence>
<dbReference type="InterPro" id="IPR038765">
    <property type="entry name" value="Papain-like_cys_pep_sf"/>
</dbReference>
<dbReference type="Gene3D" id="3.90.70.50">
    <property type="entry name" value="Peptidase C10, streptopain"/>
    <property type="match status" value="1"/>
</dbReference>
<dbReference type="InterPro" id="IPR026906">
    <property type="entry name" value="LRR_5"/>
</dbReference>
<dbReference type="SUPFAM" id="SSF52058">
    <property type="entry name" value="L domain-like"/>
    <property type="match status" value="1"/>
</dbReference>
<sequence length="450" mass="49764">MIKNITTTILAAIAPVIMAAAQGKFVFTKEVTPIISTQWGQEYPYNRMCPTVIIDSTEKHLYAGCGPLVMSQVICHDRKQPQQGKNGKPYRWELMDTQLSDTSAMEHINAVARLIRDCGTAAETNYGQTASSTKLNSVVQGLKKHFGYNRYMHIADRAYYRGKDGDKAWKELIFDELKAGRPIIIRGEKSKWNAHVFIIDGCRDSLVHVNWGWNGRRNGYYDPDSLYGFRSNQRMVVGIAPKDIMPAVRLINVDEPGRLAHNISEDDWLYLRHVKLTGTINKDDVKLLRQLAGGARSGGGERNGTLSSIDMSECVILTLPDSAFCGCDNLTSITLPITLPEISAYAFAGCSKLNNVTIHPLVCDIRQRAFSGCFNLIYLSLPRSLMTIGANAFNSCNALTTVTVPQAVKTISNGAFAHARNLSELTIPKTARYTAGTIAKGTKVKQIKKI</sequence>
<evidence type="ECO:0000256" key="1">
    <source>
        <dbReference type="SAM" id="SignalP"/>
    </source>
</evidence>
<name>A0ABX2AVR0_9BACT</name>
<dbReference type="InterPro" id="IPR000200">
    <property type="entry name" value="Peptidase_C10"/>
</dbReference>
<dbReference type="InterPro" id="IPR044934">
    <property type="entry name" value="Streptopain_sf"/>
</dbReference>
<dbReference type="Gene3D" id="3.80.10.10">
    <property type="entry name" value="Ribonuclease Inhibitor"/>
    <property type="match status" value="1"/>
</dbReference>
<dbReference type="InterPro" id="IPR053139">
    <property type="entry name" value="Surface_bspA-like"/>
</dbReference>
<dbReference type="InterPro" id="IPR032675">
    <property type="entry name" value="LRR_dom_sf"/>
</dbReference>
<feature type="signal peptide" evidence="1">
    <location>
        <begin position="1"/>
        <end position="19"/>
    </location>
</feature>
<dbReference type="Pfam" id="PF01640">
    <property type="entry name" value="Peptidase_C10"/>
    <property type="match status" value="1"/>
</dbReference>
<reference evidence="2 3" key="1">
    <citation type="submission" date="2020-05" db="EMBL/GenBank/DDBJ databases">
        <title>Distinct polysaccharide utilization as determinants for interspecies competition between intestinal Prevotella spp.</title>
        <authorList>
            <person name="Galvez E.J.C."/>
            <person name="Iljazovic A."/>
            <person name="Strowig T."/>
        </authorList>
    </citation>
    <scope>NUCLEOTIDE SEQUENCE [LARGE SCALE GENOMIC DNA]</scope>
    <source>
        <strain evidence="2 3">PROD</strain>
    </source>
</reference>
<dbReference type="PANTHER" id="PTHR45661:SF3">
    <property type="entry name" value="IG-LIKE DOMAIN-CONTAINING PROTEIN"/>
    <property type="match status" value="1"/>
</dbReference>
<accession>A0ABX2AVR0</accession>
<dbReference type="Pfam" id="PF13306">
    <property type="entry name" value="LRR_5"/>
    <property type="match status" value="1"/>
</dbReference>
<proteinExistence type="predicted"/>
<keyword evidence="3" id="KW-1185">Reference proteome</keyword>
<feature type="chain" id="PRO_5046954627" evidence="1">
    <location>
        <begin position="20"/>
        <end position="450"/>
    </location>
</feature>